<evidence type="ECO:0000256" key="3">
    <source>
        <dbReference type="ARBA" id="ARBA00022771"/>
    </source>
</evidence>
<evidence type="ECO:0000313" key="7">
    <source>
        <dbReference type="EMBL" id="KAL1597776.1"/>
    </source>
</evidence>
<protein>
    <recommendedName>
        <fullName evidence="6">C2H2-type domain-containing protein</fullName>
    </recommendedName>
</protein>
<evidence type="ECO:0000256" key="1">
    <source>
        <dbReference type="ARBA" id="ARBA00022723"/>
    </source>
</evidence>
<proteinExistence type="predicted"/>
<organism evidence="7 8">
    <name type="scientific">Paraconiothyrium brasiliense</name>
    <dbReference type="NCBI Taxonomy" id="300254"/>
    <lineage>
        <taxon>Eukaryota</taxon>
        <taxon>Fungi</taxon>
        <taxon>Dikarya</taxon>
        <taxon>Ascomycota</taxon>
        <taxon>Pezizomycotina</taxon>
        <taxon>Dothideomycetes</taxon>
        <taxon>Pleosporomycetidae</taxon>
        <taxon>Pleosporales</taxon>
        <taxon>Massarineae</taxon>
        <taxon>Didymosphaeriaceae</taxon>
        <taxon>Paraconiothyrium</taxon>
    </lineage>
</organism>
<dbReference type="InterPro" id="IPR013087">
    <property type="entry name" value="Znf_C2H2_type"/>
</dbReference>
<gene>
    <name evidence="7" type="ORF">SLS60_008263</name>
</gene>
<evidence type="ECO:0000313" key="8">
    <source>
        <dbReference type="Proteomes" id="UP001521785"/>
    </source>
</evidence>
<dbReference type="PROSITE" id="PS50157">
    <property type="entry name" value="ZINC_FINGER_C2H2_2"/>
    <property type="match status" value="1"/>
</dbReference>
<sequence length="356" mass="40737">MVSAADVNRFALFADNDEDDSPGVDQSPKINPFVNQVADSDAPWEEVGRGGQALKVDKVNLKTLVIRDENSVPLARSHKKAREVSGSTHDSDSMKLTDPHEHWCGVCRFRFPNKNALVSHIKQSPQVHENYCNLCKRVFVDRNGLKNHVDHAVGHDTYCNLCLSAFKDAWGLKNHFENNYSVTGHDFVCLTCLLGFRSKTELDKHLFTGAKHVWCPTCHRKFRNQSERDEHWYLTTKHRHCLQPGCDFDALDQTALESHLRDDHFQCEGCKHIHVQIRSNRVDLEETVSWMKEGLLRPFICRAPGCGKTFSHFSSLVLHVESQACEWDIDRLRLDLIQAEFDRMCARRDSVTAKAD</sequence>
<keyword evidence="1" id="KW-0479">Metal-binding</keyword>
<dbReference type="InterPro" id="IPR036236">
    <property type="entry name" value="Znf_C2H2_sf"/>
</dbReference>
<dbReference type="SMART" id="SM00355">
    <property type="entry name" value="ZnF_C2H2"/>
    <property type="match status" value="6"/>
</dbReference>
<evidence type="ECO:0000259" key="6">
    <source>
        <dbReference type="PROSITE" id="PS50157"/>
    </source>
</evidence>
<keyword evidence="8" id="KW-1185">Reference proteome</keyword>
<comment type="caution">
    <text evidence="7">The sequence shown here is derived from an EMBL/GenBank/DDBJ whole genome shotgun (WGS) entry which is preliminary data.</text>
</comment>
<dbReference type="PANTHER" id="PTHR24409">
    <property type="entry name" value="ZINC FINGER PROTEIN 142"/>
    <property type="match status" value="1"/>
</dbReference>
<feature type="domain" description="C2H2-type" evidence="6">
    <location>
        <begin position="299"/>
        <end position="328"/>
    </location>
</feature>
<evidence type="ECO:0000256" key="5">
    <source>
        <dbReference type="PROSITE-ProRule" id="PRU00042"/>
    </source>
</evidence>
<dbReference type="Pfam" id="PF12874">
    <property type="entry name" value="zf-met"/>
    <property type="match status" value="1"/>
</dbReference>
<keyword evidence="3 5" id="KW-0863">Zinc-finger</keyword>
<evidence type="ECO:0000256" key="4">
    <source>
        <dbReference type="ARBA" id="ARBA00022833"/>
    </source>
</evidence>
<name>A0ABR3R034_9PLEO</name>
<dbReference type="Proteomes" id="UP001521785">
    <property type="component" value="Unassembled WGS sequence"/>
</dbReference>
<keyword evidence="2" id="KW-0677">Repeat</keyword>
<accession>A0ABR3R034</accession>
<dbReference type="Gene3D" id="3.30.160.60">
    <property type="entry name" value="Classic Zinc Finger"/>
    <property type="match status" value="3"/>
</dbReference>
<evidence type="ECO:0000256" key="2">
    <source>
        <dbReference type="ARBA" id="ARBA00022737"/>
    </source>
</evidence>
<reference evidence="7 8" key="1">
    <citation type="submission" date="2024-02" db="EMBL/GenBank/DDBJ databases">
        <title>De novo assembly and annotation of 12 fungi associated with fruit tree decline syndrome in Ontario, Canada.</title>
        <authorList>
            <person name="Sulman M."/>
            <person name="Ellouze W."/>
            <person name="Ilyukhin E."/>
        </authorList>
    </citation>
    <scope>NUCLEOTIDE SEQUENCE [LARGE SCALE GENOMIC DNA]</scope>
    <source>
        <strain evidence="7 8">M42-189</strain>
    </source>
</reference>
<dbReference type="SUPFAM" id="SSF57667">
    <property type="entry name" value="beta-beta-alpha zinc fingers"/>
    <property type="match status" value="2"/>
</dbReference>
<dbReference type="EMBL" id="JAKJXO020000012">
    <property type="protein sequence ID" value="KAL1597776.1"/>
    <property type="molecule type" value="Genomic_DNA"/>
</dbReference>
<dbReference type="PANTHER" id="PTHR24409:SF295">
    <property type="entry name" value="AZ2-RELATED"/>
    <property type="match status" value="1"/>
</dbReference>
<keyword evidence="4" id="KW-0862">Zinc</keyword>